<dbReference type="RefSeq" id="WP_015321653.1">
    <property type="nucleotide sequence ID" value="NC_019974.1"/>
</dbReference>
<dbReference type="Proteomes" id="UP000010878">
    <property type="component" value="Chromosome"/>
</dbReference>
<dbReference type="InterPro" id="IPR008040">
    <property type="entry name" value="Hydant_A_N"/>
</dbReference>
<dbReference type="PANTHER" id="PTHR11365">
    <property type="entry name" value="5-OXOPROLINASE RELATED"/>
    <property type="match status" value="1"/>
</dbReference>
<organism evidence="5 6">
    <name type="scientific">Natronococcus occultus SP4</name>
    <dbReference type="NCBI Taxonomy" id="694430"/>
    <lineage>
        <taxon>Archaea</taxon>
        <taxon>Methanobacteriati</taxon>
        <taxon>Methanobacteriota</taxon>
        <taxon>Stenosarchaea group</taxon>
        <taxon>Halobacteria</taxon>
        <taxon>Halobacteriales</taxon>
        <taxon>Natrialbaceae</taxon>
        <taxon>Natronococcus</taxon>
    </lineage>
</organism>
<dbReference type="eggNOG" id="arCOG01511">
    <property type="taxonomic scope" value="Archaea"/>
</dbReference>
<dbReference type="Pfam" id="PF19278">
    <property type="entry name" value="Hydant_A_C"/>
    <property type="match status" value="1"/>
</dbReference>
<feature type="domain" description="Hydantoinase A/oxoprolinase" evidence="2">
    <location>
        <begin position="232"/>
        <end position="514"/>
    </location>
</feature>
<evidence type="ECO:0000256" key="1">
    <source>
        <dbReference type="SAM" id="MobiDB-lite"/>
    </source>
</evidence>
<sequence>MNDASDTPEKSMASNHAPSTPTLTDGSGETTTDRTTRIGVDVGGTFTDVALSVDDRLVTAKVPTTTDQQHVGVLEGIAKACDEAGIDPSEIDAFAHAMTVSVNALLERGGARTALVTTAGFRDVLEIGRQDRPDLYDLEAEKPDPLVPRRRRFEVDERTTADGVERPVDPDEVRELAATLRERDVESVAVCLLHAYADAENERRVAAILREELDVPVSASHDVLAEFREFERTSTTAVDAYVRPAIDRYVGRLVEEAADAGIPAPQIMQANGGIADPETVREHAVTTTLSGPAAGVVGAAATVDDADLEGLVTFDMGGTSSDVSLVRDGEAERTTDAEIDGLPIRTPMVDVNTVGAGGGSIAWVDAGGALRVGPRSAGAEPGPACYGRGGTEPTVTDANVVLGYIGPETALGGEMTLDVDAAREALAGLADEAGLESALEAARGVYRVANATMTRTIRSVTVERGHDPREFALVAFGGAGPMHAAALADSLEVDRVVVPRPGGVLSAFGLLAADEGYDAARTVRTPLAAAEPDRIEDVYDELVADVLDDATEPDAARVERAADCRYAGQSFELTVPVGESFDPNAVGERFHAAHERAYGYRMDEDVEVVTLRASATVAGASPTVRHEGAGDARLGTREAHFPDGGTAEATVYDRDGLAPGATVTGPAVLEQAESTTVVPPEWEGDVHEDGTLAMTRTEADR</sequence>
<evidence type="ECO:0000259" key="2">
    <source>
        <dbReference type="Pfam" id="PF01968"/>
    </source>
</evidence>
<proteinExistence type="predicted"/>
<reference evidence="5 6" key="1">
    <citation type="submission" date="2012-11" db="EMBL/GenBank/DDBJ databases">
        <title>FINISHED of Natronococcus occultus SP4, DSM 3396.</title>
        <authorList>
            <consortium name="DOE Joint Genome Institute"/>
            <person name="Eisen J."/>
            <person name="Huntemann M."/>
            <person name="Wei C.-L."/>
            <person name="Han J."/>
            <person name="Detter J.C."/>
            <person name="Han C."/>
            <person name="Tapia R."/>
            <person name="Chen A."/>
            <person name="Kyrpides N."/>
            <person name="Mavromatis K."/>
            <person name="Markowitz V."/>
            <person name="Szeto E."/>
            <person name="Ivanova N."/>
            <person name="Mikhailova N."/>
            <person name="Ovchinnikova G."/>
            <person name="Pagani I."/>
            <person name="Pati A."/>
            <person name="Goodwin L."/>
            <person name="Nordberg H.P."/>
            <person name="Cantor M.N."/>
            <person name="Hua S.X."/>
            <person name="Woyke T."/>
            <person name="Eisen J."/>
            <person name="Klenk H.-P."/>
            <person name="Klenk H.-P."/>
        </authorList>
    </citation>
    <scope>NUCLEOTIDE SEQUENCE [LARGE SCALE GENOMIC DNA]</scope>
    <source>
        <strain evidence="5 6">SP4</strain>
    </source>
</reference>
<dbReference type="Pfam" id="PF01968">
    <property type="entry name" value="Hydantoinase_A"/>
    <property type="match status" value="1"/>
</dbReference>
<feature type="domain" description="Acetophenone carboxylase-like C-terminal" evidence="4">
    <location>
        <begin position="534"/>
        <end position="684"/>
    </location>
</feature>
<dbReference type="STRING" id="694430.Natoc_2436"/>
<dbReference type="KEGG" id="nou:Natoc_2436"/>
<dbReference type="EMBL" id="CP003929">
    <property type="protein sequence ID" value="AGB38211.1"/>
    <property type="molecule type" value="Genomic_DNA"/>
</dbReference>
<feature type="domain" description="Hydantoinase/oxoprolinase N-terminal" evidence="3">
    <location>
        <begin position="37"/>
        <end position="212"/>
    </location>
</feature>
<dbReference type="HOGENOM" id="CLU_002157_1_2_2"/>
<feature type="region of interest" description="Disordered" evidence="1">
    <location>
        <begin position="1"/>
        <end position="39"/>
    </location>
</feature>
<name>L0JZM5_9EURY</name>
<evidence type="ECO:0000259" key="4">
    <source>
        <dbReference type="Pfam" id="PF19278"/>
    </source>
</evidence>
<dbReference type="InterPro" id="IPR049517">
    <property type="entry name" value="ACX-like_C"/>
</dbReference>
<gene>
    <name evidence="5" type="ORF">Natoc_2436</name>
</gene>
<dbReference type="Pfam" id="PF05378">
    <property type="entry name" value="Hydant_A_N"/>
    <property type="match status" value="1"/>
</dbReference>
<dbReference type="SUPFAM" id="SSF53067">
    <property type="entry name" value="Actin-like ATPase domain"/>
    <property type="match status" value="1"/>
</dbReference>
<dbReference type="GO" id="GO:0005829">
    <property type="term" value="C:cytosol"/>
    <property type="evidence" value="ECO:0007669"/>
    <property type="project" value="TreeGrafter"/>
</dbReference>
<evidence type="ECO:0000313" key="5">
    <source>
        <dbReference type="EMBL" id="AGB38211.1"/>
    </source>
</evidence>
<dbReference type="OrthoDB" id="8261at2157"/>
<accession>L0JZM5</accession>
<evidence type="ECO:0000313" key="6">
    <source>
        <dbReference type="Proteomes" id="UP000010878"/>
    </source>
</evidence>
<dbReference type="GeneID" id="14404120"/>
<feature type="region of interest" description="Disordered" evidence="1">
    <location>
        <begin position="672"/>
        <end position="701"/>
    </location>
</feature>
<dbReference type="PANTHER" id="PTHR11365:SF23">
    <property type="entry name" value="HYPOTHETICAL 5-OXOPROLINASE (EUROFUNG)-RELATED"/>
    <property type="match status" value="1"/>
</dbReference>
<evidence type="ECO:0000259" key="3">
    <source>
        <dbReference type="Pfam" id="PF05378"/>
    </source>
</evidence>
<feature type="compositionally biased region" description="Polar residues" evidence="1">
    <location>
        <begin position="12"/>
        <end position="30"/>
    </location>
</feature>
<dbReference type="GO" id="GO:0006749">
    <property type="term" value="P:glutathione metabolic process"/>
    <property type="evidence" value="ECO:0007669"/>
    <property type="project" value="TreeGrafter"/>
</dbReference>
<keyword evidence="6" id="KW-1185">Reference proteome</keyword>
<dbReference type="InterPro" id="IPR002821">
    <property type="entry name" value="Hydantoinase_A"/>
</dbReference>
<dbReference type="AlphaFoldDB" id="L0JZM5"/>
<protein>
    <submittedName>
        <fullName evidence="5">N-methylhydantoinase A/acetone carboxylase, beta subunit</fullName>
    </submittedName>
</protein>
<dbReference type="InterPro" id="IPR043129">
    <property type="entry name" value="ATPase_NBD"/>
</dbReference>
<dbReference type="GO" id="GO:0017168">
    <property type="term" value="F:5-oxoprolinase (ATP-hydrolyzing) activity"/>
    <property type="evidence" value="ECO:0007669"/>
    <property type="project" value="TreeGrafter"/>
</dbReference>
<dbReference type="InterPro" id="IPR045079">
    <property type="entry name" value="Oxoprolinase-like"/>
</dbReference>